<comment type="caution">
    <text evidence="5">The sequence shown here is derived from an EMBL/GenBank/DDBJ whole genome shotgun (WGS) entry which is preliminary data.</text>
</comment>
<name>A0AAD3SHF3_NEPGR</name>
<dbReference type="Gene3D" id="1.20.58.70">
    <property type="match status" value="1"/>
</dbReference>
<evidence type="ECO:0000313" key="5">
    <source>
        <dbReference type="EMBL" id="GMH10684.1"/>
    </source>
</evidence>
<dbReference type="InterPro" id="IPR045242">
    <property type="entry name" value="Syntaxin"/>
</dbReference>
<keyword evidence="2" id="KW-0653">Protein transport</keyword>
<keyword evidence="3" id="KW-1133">Transmembrane helix</keyword>
<dbReference type="GO" id="GO:0005484">
    <property type="term" value="F:SNAP receptor activity"/>
    <property type="evidence" value="ECO:0007669"/>
    <property type="project" value="TreeGrafter"/>
</dbReference>
<accession>A0AAD3SHF3</accession>
<feature type="transmembrane region" description="Helical" evidence="3">
    <location>
        <begin position="240"/>
        <end position="259"/>
    </location>
</feature>
<dbReference type="PROSITE" id="PS50192">
    <property type="entry name" value="T_SNARE"/>
    <property type="match status" value="1"/>
</dbReference>
<comment type="similarity">
    <text evidence="1">Belongs to the syntaxin family.</text>
</comment>
<evidence type="ECO:0000256" key="1">
    <source>
        <dbReference type="ARBA" id="ARBA00009063"/>
    </source>
</evidence>
<evidence type="ECO:0000259" key="4">
    <source>
        <dbReference type="PROSITE" id="PS50192"/>
    </source>
</evidence>
<dbReference type="GO" id="GO:0031201">
    <property type="term" value="C:SNARE complex"/>
    <property type="evidence" value="ECO:0007669"/>
    <property type="project" value="TreeGrafter"/>
</dbReference>
<keyword evidence="3" id="KW-0812">Transmembrane</keyword>
<reference evidence="5" key="1">
    <citation type="submission" date="2023-05" db="EMBL/GenBank/DDBJ databases">
        <title>Nepenthes gracilis genome sequencing.</title>
        <authorList>
            <person name="Fukushima K."/>
        </authorList>
    </citation>
    <scope>NUCLEOTIDE SEQUENCE</scope>
    <source>
        <strain evidence="5">SING2019-196</strain>
    </source>
</reference>
<dbReference type="Proteomes" id="UP001279734">
    <property type="component" value="Unassembled WGS sequence"/>
</dbReference>
<evidence type="ECO:0000256" key="2">
    <source>
        <dbReference type="ARBA" id="ARBA00022927"/>
    </source>
</evidence>
<dbReference type="PANTHER" id="PTHR19957:SF251">
    <property type="entry name" value="SYNTAXIN-RELATED PROTEIN KNOLLE"/>
    <property type="match status" value="1"/>
</dbReference>
<dbReference type="GO" id="GO:0006886">
    <property type="term" value="P:intracellular protein transport"/>
    <property type="evidence" value="ECO:0007669"/>
    <property type="project" value="TreeGrafter"/>
</dbReference>
<dbReference type="GO" id="GO:0048278">
    <property type="term" value="P:vesicle docking"/>
    <property type="evidence" value="ECO:0007669"/>
    <property type="project" value="TreeGrafter"/>
</dbReference>
<dbReference type="GO" id="GO:0012505">
    <property type="term" value="C:endomembrane system"/>
    <property type="evidence" value="ECO:0007669"/>
    <property type="project" value="TreeGrafter"/>
</dbReference>
<dbReference type="CDD" id="cd15848">
    <property type="entry name" value="SNARE_syntaxin1-like"/>
    <property type="match status" value="1"/>
</dbReference>
<dbReference type="SMART" id="SM00503">
    <property type="entry name" value="SynN"/>
    <property type="match status" value="1"/>
</dbReference>
<dbReference type="AlphaFoldDB" id="A0AAD3SHF3"/>
<dbReference type="Pfam" id="PF00804">
    <property type="entry name" value="Syntaxin"/>
    <property type="match status" value="1"/>
</dbReference>
<organism evidence="5 6">
    <name type="scientific">Nepenthes gracilis</name>
    <name type="common">Slender pitcher plant</name>
    <dbReference type="NCBI Taxonomy" id="150966"/>
    <lineage>
        <taxon>Eukaryota</taxon>
        <taxon>Viridiplantae</taxon>
        <taxon>Streptophyta</taxon>
        <taxon>Embryophyta</taxon>
        <taxon>Tracheophyta</taxon>
        <taxon>Spermatophyta</taxon>
        <taxon>Magnoliopsida</taxon>
        <taxon>eudicotyledons</taxon>
        <taxon>Gunneridae</taxon>
        <taxon>Pentapetalae</taxon>
        <taxon>Caryophyllales</taxon>
        <taxon>Nepenthaceae</taxon>
        <taxon>Nepenthes</taxon>
    </lineage>
</organism>
<protein>
    <recommendedName>
        <fullName evidence="4">t-SNARE coiled-coil homology domain-containing protein</fullName>
    </recommendedName>
</protein>
<dbReference type="InterPro" id="IPR000727">
    <property type="entry name" value="T_SNARE_dom"/>
</dbReference>
<evidence type="ECO:0000256" key="3">
    <source>
        <dbReference type="SAM" id="Phobius"/>
    </source>
</evidence>
<dbReference type="GO" id="GO:0000149">
    <property type="term" value="F:SNARE binding"/>
    <property type="evidence" value="ECO:0007669"/>
    <property type="project" value="TreeGrafter"/>
</dbReference>
<dbReference type="EMBL" id="BSYO01000010">
    <property type="protein sequence ID" value="GMH10684.1"/>
    <property type="molecule type" value="Genomic_DNA"/>
</dbReference>
<dbReference type="GO" id="GO:0005886">
    <property type="term" value="C:plasma membrane"/>
    <property type="evidence" value="ECO:0007669"/>
    <property type="project" value="TreeGrafter"/>
</dbReference>
<sequence>MKDLMTKSFMSYVDLKKAAVNDLEHGLEMGNADAQMELFLEEAEKVKAEMGLIREILGTPEATNEESKSLHKPDDLRSLRNKVNADIVTVLRKARTIKSQLEEMENRRLSARNPIDRTRTCVTNGLLKELTMDFQELHQQMMAQGYYPDEDMLEKIIASGVGEKEILAEAIKEHGRGKVVRTVVEIKDRHNAAQEVERSLLDLHRVFLHMAVLVEARVEQMDDIEHHVMNGGNNRSSRKWICVGIIPLLLIAIPIFTSFTKS</sequence>
<keyword evidence="3" id="KW-0472">Membrane</keyword>
<dbReference type="Gene3D" id="1.20.5.110">
    <property type="match status" value="1"/>
</dbReference>
<feature type="domain" description="T-SNARE coiled-coil homology" evidence="4">
    <location>
        <begin position="183"/>
        <end position="228"/>
    </location>
</feature>
<keyword evidence="2" id="KW-0813">Transport</keyword>
<dbReference type="SUPFAM" id="SSF47661">
    <property type="entry name" value="t-snare proteins"/>
    <property type="match status" value="1"/>
</dbReference>
<gene>
    <name evidence="5" type="ORF">Nepgr_012525</name>
</gene>
<proteinExistence type="inferred from homology"/>
<keyword evidence="6" id="KW-1185">Reference proteome</keyword>
<dbReference type="GO" id="GO:0006906">
    <property type="term" value="P:vesicle fusion"/>
    <property type="evidence" value="ECO:0007669"/>
    <property type="project" value="TreeGrafter"/>
</dbReference>
<dbReference type="InterPro" id="IPR006011">
    <property type="entry name" value="Syntaxin_N"/>
</dbReference>
<evidence type="ECO:0000313" key="6">
    <source>
        <dbReference type="Proteomes" id="UP001279734"/>
    </source>
</evidence>
<dbReference type="PANTHER" id="PTHR19957">
    <property type="entry name" value="SYNTAXIN"/>
    <property type="match status" value="1"/>
</dbReference>
<dbReference type="GO" id="GO:0006887">
    <property type="term" value="P:exocytosis"/>
    <property type="evidence" value="ECO:0007669"/>
    <property type="project" value="TreeGrafter"/>
</dbReference>
<dbReference type="InterPro" id="IPR010989">
    <property type="entry name" value="SNARE"/>
</dbReference>